<evidence type="ECO:0000256" key="2">
    <source>
        <dbReference type="SAM" id="MobiDB-lite"/>
    </source>
</evidence>
<dbReference type="Pfam" id="PF07720">
    <property type="entry name" value="TPR_3"/>
    <property type="match status" value="2"/>
</dbReference>
<protein>
    <recommendedName>
        <fullName evidence="4">SH3b domain-containing protein</fullName>
    </recommendedName>
</protein>
<dbReference type="GO" id="GO:0004040">
    <property type="term" value="F:amidase activity"/>
    <property type="evidence" value="ECO:0007669"/>
    <property type="project" value="InterPro"/>
</dbReference>
<feature type="compositionally biased region" description="Basic and acidic residues" evidence="2">
    <location>
        <begin position="191"/>
        <end position="200"/>
    </location>
</feature>
<comment type="similarity">
    <text evidence="1">Belongs to the glycosyl hydrolase 73 family.</text>
</comment>
<feature type="chain" id="PRO_5043495242" description="SH3b domain-containing protein" evidence="3">
    <location>
        <begin position="36"/>
        <end position="1006"/>
    </location>
</feature>
<dbReference type="Gene3D" id="1.10.530.10">
    <property type="match status" value="1"/>
</dbReference>
<dbReference type="Pfam" id="PF01832">
    <property type="entry name" value="Glucosaminidase"/>
    <property type="match status" value="1"/>
</dbReference>
<evidence type="ECO:0000256" key="1">
    <source>
        <dbReference type="ARBA" id="ARBA00010266"/>
    </source>
</evidence>
<evidence type="ECO:0000313" key="5">
    <source>
        <dbReference type="EMBL" id="GEQ35548.1"/>
    </source>
</evidence>
<dbReference type="InterPro" id="IPR019734">
    <property type="entry name" value="TPR_rpt"/>
</dbReference>
<dbReference type="Pfam" id="PF08239">
    <property type="entry name" value="SH3_3"/>
    <property type="match status" value="1"/>
</dbReference>
<feature type="compositionally biased region" description="Basic and acidic residues" evidence="2">
    <location>
        <begin position="135"/>
        <end position="177"/>
    </location>
</feature>
<comment type="caution">
    <text evidence="5">The sequence shown here is derived from an EMBL/GenBank/DDBJ whole genome shotgun (WGS) entry which is preliminary data.</text>
</comment>
<evidence type="ECO:0000256" key="3">
    <source>
        <dbReference type="SAM" id="SignalP"/>
    </source>
</evidence>
<dbReference type="GeneID" id="96911879"/>
<dbReference type="AlphaFoldDB" id="A0AAV3WTY2"/>
<accession>A0AAV3WTY2</accession>
<evidence type="ECO:0000259" key="4">
    <source>
        <dbReference type="PROSITE" id="PS51781"/>
    </source>
</evidence>
<dbReference type="SMART" id="SM00028">
    <property type="entry name" value="TPR"/>
    <property type="match status" value="3"/>
</dbReference>
<dbReference type="PANTHER" id="PTHR34408:SF1">
    <property type="entry name" value="GLYCOSYL HYDROLASE FAMILY 19 DOMAIN-CONTAINING PROTEIN HI_1415"/>
    <property type="match status" value="1"/>
</dbReference>
<dbReference type="InterPro" id="IPR002901">
    <property type="entry name" value="MGlyc_endo_b_GlcNAc-like_dom"/>
</dbReference>
<dbReference type="InterPro" id="IPR003646">
    <property type="entry name" value="SH3-like_bac-type"/>
</dbReference>
<feature type="signal peptide" evidence="3">
    <location>
        <begin position="1"/>
        <end position="35"/>
    </location>
</feature>
<dbReference type="PROSITE" id="PS51781">
    <property type="entry name" value="SH3B"/>
    <property type="match status" value="1"/>
</dbReference>
<name>A0AAV3WTY2_9LACT</name>
<dbReference type="InterPro" id="IPR052354">
    <property type="entry name" value="Cell_Wall_Dynamics_Protein"/>
</dbReference>
<dbReference type="InterPro" id="IPR011990">
    <property type="entry name" value="TPR-like_helical_dom_sf"/>
</dbReference>
<reference evidence="5" key="1">
    <citation type="submission" date="2019-08" db="EMBL/GenBank/DDBJ databases">
        <title>Marinilactibacillus psychrotolerans M13-2T whole genome sequencing project.</title>
        <authorList>
            <person name="Ishikawa M."/>
            <person name="Suzuki T."/>
            <person name="Matsutani M."/>
        </authorList>
    </citation>
    <scope>NUCLEOTIDE SEQUENCE</scope>
    <source>
        <strain evidence="5">M13-2T</strain>
    </source>
</reference>
<keyword evidence="3" id="KW-0732">Signal</keyword>
<dbReference type="Proteomes" id="UP000887127">
    <property type="component" value="Unassembled WGS sequence"/>
</dbReference>
<evidence type="ECO:0000313" key="6">
    <source>
        <dbReference type="Proteomes" id="UP000887127"/>
    </source>
</evidence>
<feature type="domain" description="SH3b" evidence="4">
    <location>
        <begin position="761"/>
        <end position="822"/>
    </location>
</feature>
<gene>
    <name evidence="5" type="ORF">M132T_10560</name>
</gene>
<proteinExistence type="inferred from homology"/>
<dbReference type="SMART" id="SM00287">
    <property type="entry name" value="SH3b"/>
    <property type="match status" value="1"/>
</dbReference>
<dbReference type="Gene3D" id="1.25.40.10">
    <property type="entry name" value="Tetratricopeptide repeat domain"/>
    <property type="match status" value="2"/>
</dbReference>
<dbReference type="SMART" id="SM00047">
    <property type="entry name" value="LYZ2"/>
    <property type="match status" value="1"/>
</dbReference>
<dbReference type="EMBL" id="BKBI01000006">
    <property type="protein sequence ID" value="GEQ35548.1"/>
    <property type="molecule type" value="Genomic_DNA"/>
</dbReference>
<dbReference type="InterPro" id="IPR011716">
    <property type="entry name" value="TPR-3"/>
</dbReference>
<dbReference type="PANTHER" id="PTHR34408">
    <property type="entry name" value="FAMILY PROTEIN, PUTATIVE-RELATED"/>
    <property type="match status" value="1"/>
</dbReference>
<dbReference type="RefSeq" id="WP_176935425.1">
    <property type="nucleotide sequence ID" value="NZ_BJVX01000015.1"/>
</dbReference>
<dbReference type="Gene3D" id="2.30.30.40">
    <property type="entry name" value="SH3 Domains"/>
    <property type="match status" value="1"/>
</dbReference>
<organism evidence="5 6">
    <name type="scientific">Marinilactibacillus psychrotolerans</name>
    <dbReference type="NCBI Taxonomy" id="191770"/>
    <lineage>
        <taxon>Bacteria</taxon>
        <taxon>Bacillati</taxon>
        <taxon>Bacillota</taxon>
        <taxon>Bacilli</taxon>
        <taxon>Lactobacillales</taxon>
        <taxon>Carnobacteriaceae</taxon>
        <taxon>Marinilactibacillus</taxon>
    </lineage>
</organism>
<sequence length="1006" mass="113763">MRVRKVDDMQSKKLIKSIFLSSIASMILFNSDVNAEDSTLTSDNNDNFEINDFSQISSLVSEKQLDWKLLGAIKEHQNEEYISALKLYNEYIDLNDLTVELKDEVLYLIELAETNQTPPVEFDIFLKEFNEGKQKEDDNVDDISKQRTSDELELESEKQPSEEIKEDMPDINKDDKSNSTTKDVIEDESENEKNQQDKETTNSVSARSTAVLSADSMYSDFINASTATKAWNAAQEFKNNYPNDSRLKEVFIKIEKRILDLAQSYHRKGNYNSALTLYKQLKNESMISGETKNLIEEYLNLINKSKKLPYLSTLYSDTINASTASEAWGSAMNFKKYYPNDELLIQAIEDAAKRILNLGQSYHRKGELVKAKELYDKILDEPLVNSILNKSVELSFLQAKNGQKLSYVTTLFNDTINAKTASRAWDLALYFLNLYPTENKAFKALEISANRIFSLGQSYHRKGDFNKALHYYNLLINESRISDSLEQSVKQYVEQADGKIDLVTDNDYKNKSIKAKTASKAWEIALEGKANFPNSELILDAVISAADRLIALGKNAHSSKEYDKAISYYEMVLNESLVPFSYKSVLEVYIMQAKSQFPNMNSEKIYKKSLSANTASEAWNLSIKGLEFYPNNSLLLDSLEQAGLRVFSLGKSNHRKGNFDIATTYYNMIVGNPSLPSYLIARASSYLYLSNNNMFLTSYVIKGTQYKSSFSEALSKQMNNNPQTDLNGNGFSKATTEQTKYYLNPENFLPENSNDIDVMLSTLKVITKTLNVRTGPSTNYTNIGQVEKNQSFQILSSQNGWFEINFNGRNAWISGSQNYVKVDNDVLQFLKLSGSSGISVNDMNKELASAGILKNMGSVFSKASQTYNINEIYLISHALLETGYGTSELATGVKVNGVTVYNMFGIGAYDSNAVKLGAQRAYELGWTTPEKAILGGAKWISNQYINNSIYLQDTLYKMRWNPSMPSIHQYATDIGWAVKQTNSLDLLVRLSQKYDLVLNFDVPIYK</sequence>
<feature type="region of interest" description="Disordered" evidence="2">
    <location>
        <begin position="135"/>
        <end position="207"/>
    </location>
</feature>